<dbReference type="EMBL" id="JBDPGJ010000002">
    <property type="protein sequence ID" value="MEX0406395.1"/>
    <property type="molecule type" value="Genomic_DNA"/>
</dbReference>
<evidence type="ECO:0000256" key="1">
    <source>
        <dbReference type="ARBA" id="ARBA00009981"/>
    </source>
</evidence>
<comment type="caution">
    <text evidence="2">The sequence shown here is derived from an EMBL/GenBank/DDBJ whole genome shotgun (WGS) entry which is preliminary data.</text>
</comment>
<protein>
    <submittedName>
        <fullName evidence="2">Type II toxin-antitoxin system prevent-host-death family antitoxin</fullName>
    </submittedName>
</protein>
<dbReference type="Gene3D" id="3.40.1620.10">
    <property type="entry name" value="YefM-like domain"/>
    <property type="match status" value="1"/>
</dbReference>
<comment type="similarity">
    <text evidence="1">Belongs to the phD/YefM antitoxin family.</text>
</comment>
<dbReference type="NCBIfam" id="TIGR01552">
    <property type="entry name" value="phd_fam"/>
    <property type="match status" value="1"/>
</dbReference>
<sequence>MAEHVSKSRFKAKALEYFRRVEASGEPIVITERGKPTLELRRLQADRPGPSEALKGSVLWYDDPFAPAVDEEEWESLG</sequence>
<keyword evidence="3" id="KW-1185">Reference proteome</keyword>
<accession>A0ABV3SI18</accession>
<proteinExistence type="inferred from homology"/>
<dbReference type="InterPro" id="IPR036165">
    <property type="entry name" value="YefM-like_sf"/>
</dbReference>
<reference evidence="2 3" key="1">
    <citation type="submission" date="2024-05" db="EMBL/GenBank/DDBJ databases">
        <authorList>
            <person name="Jiang F."/>
        </authorList>
    </citation>
    <scope>NUCLEOTIDE SEQUENCE [LARGE SCALE GENOMIC DNA]</scope>
    <source>
        <strain evidence="2 3">LZ166</strain>
    </source>
</reference>
<name>A0ABV3SI18_9HYPH</name>
<dbReference type="SUPFAM" id="SSF143120">
    <property type="entry name" value="YefM-like"/>
    <property type="match status" value="1"/>
</dbReference>
<dbReference type="Proteomes" id="UP001556692">
    <property type="component" value="Unassembled WGS sequence"/>
</dbReference>
<gene>
    <name evidence="2" type="ORF">ABGN05_12025</name>
</gene>
<evidence type="ECO:0000313" key="3">
    <source>
        <dbReference type="Proteomes" id="UP001556692"/>
    </source>
</evidence>
<organism evidence="2 3">
    <name type="scientific">Aquibium pacificus</name>
    <dbReference type="NCBI Taxonomy" id="3153579"/>
    <lineage>
        <taxon>Bacteria</taxon>
        <taxon>Pseudomonadati</taxon>
        <taxon>Pseudomonadota</taxon>
        <taxon>Alphaproteobacteria</taxon>
        <taxon>Hyphomicrobiales</taxon>
        <taxon>Phyllobacteriaceae</taxon>
        <taxon>Aquibium</taxon>
    </lineage>
</organism>
<dbReference type="RefSeq" id="WP_367954243.1">
    <property type="nucleotide sequence ID" value="NZ_JBDPGJ010000002.1"/>
</dbReference>
<evidence type="ECO:0000313" key="2">
    <source>
        <dbReference type="EMBL" id="MEX0406395.1"/>
    </source>
</evidence>